<reference evidence="2" key="1">
    <citation type="journal article" date="2022" name="bioRxiv">
        <title>Sequencing and chromosome-scale assembly of the giantPleurodeles waltlgenome.</title>
        <authorList>
            <person name="Brown T."/>
            <person name="Elewa A."/>
            <person name="Iarovenko S."/>
            <person name="Subramanian E."/>
            <person name="Araus A.J."/>
            <person name="Petzold A."/>
            <person name="Susuki M."/>
            <person name="Suzuki K.-i.T."/>
            <person name="Hayashi T."/>
            <person name="Toyoda A."/>
            <person name="Oliveira C."/>
            <person name="Osipova E."/>
            <person name="Leigh N.D."/>
            <person name="Simon A."/>
            <person name="Yun M.H."/>
        </authorList>
    </citation>
    <scope>NUCLEOTIDE SEQUENCE</scope>
    <source>
        <strain evidence="2">20211129_DDA</strain>
        <tissue evidence="2">Liver</tissue>
    </source>
</reference>
<gene>
    <name evidence="2" type="ORF">NDU88_004299</name>
</gene>
<protein>
    <submittedName>
        <fullName evidence="2">Uncharacterized protein</fullName>
    </submittedName>
</protein>
<dbReference type="EMBL" id="JANPWB010000004">
    <property type="protein sequence ID" value="KAJ1195016.1"/>
    <property type="molecule type" value="Genomic_DNA"/>
</dbReference>
<evidence type="ECO:0000256" key="1">
    <source>
        <dbReference type="SAM" id="MobiDB-lite"/>
    </source>
</evidence>
<feature type="compositionally biased region" description="Pro residues" evidence="1">
    <location>
        <begin position="54"/>
        <end position="63"/>
    </location>
</feature>
<evidence type="ECO:0000313" key="3">
    <source>
        <dbReference type="Proteomes" id="UP001066276"/>
    </source>
</evidence>
<dbReference type="Proteomes" id="UP001066276">
    <property type="component" value="Chromosome 2_2"/>
</dbReference>
<feature type="region of interest" description="Disordered" evidence="1">
    <location>
        <begin position="1"/>
        <end position="119"/>
    </location>
</feature>
<evidence type="ECO:0000313" key="2">
    <source>
        <dbReference type="EMBL" id="KAJ1195016.1"/>
    </source>
</evidence>
<comment type="caution">
    <text evidence="2">The sequence shown here is derived from an EMBL/GenBank/DDBJ whole genome shotgun (WGS) entry which is preliminary data.</text>
</comment>
<keyword evidence="3" id="KW-1185">Reference proteome</keyword>
<name>A0AAV7V2L9_PLEWA</name>
<sequence length="119" mass="12189">MRSARSGECGGGELLSRRVRGRTEPTQSEGRGGTARHTHSPRRGAPPASLLTPGPAPAPPPAASCPAPARPTQGSRDMSGDAGCPPPSLGRGAGLLPQPRELPSPQQAPVPHSYPYQCT</sequence>
<accession>A0AAV7V2L9</accession>
<organism evidence="2 3">
    <name type="scientific">Pleurodeles waltl</name>
    <name type="common">Iberian ribbed newt</name>
    <dbReference type="NCBI Taxonomy" id="8319"/>
    <lineage>
        <taxon>Eukaryota</taxon>
        <taxon>Metazoa</taxon>
        <taxon>Chordata</taxon>
        <taxon>Craniata</taxon>
        <taxon>Vertebrata</taxon>
        <taxon>Euteleostomi</taxon>
        <taxon>Amphibia</taxon>
        <taxon>Batrachia</taxon>
        <taxon>Caudata</taxon>
        <taxon>Salamandroidea</taxon>
        <taxon>Salamandridae</taxon>
        <taxon>Pleurodelinae</taxon>
        <taxon>Pleurodeles</taxon>
    </lineage>
</organism>
<proteinExistence type="predicted"/>
<dbReference type="AlphaFoldDB" id="A0AAV7V2L9"/>